<name>A0A6H1ZK52_9ZZZZ</name>
<accession>A0A6H1ZK52</accession>
<dbReference type="AlphaFoldDB" id="A0A6H1ZK52"/>
<sequence>MKQRMGPYPSPGARKQWAANDPSPMIALISGELTASQKGVPLGVANVAGKSSNVWLSVGASGKDDTNDLSVTVDVKINGTSCLTTAPIIAHVSGEASTNKTTKDDADTGVTQCVMDPDANDVSYGDVLTYDMLLTRTASPTTEMCTFAIAVEFEPA</sequence>
<evidence type="ECO:0000313" key="1">
    <source>
        <dbReference type="EMBL" id="QJA47908.1"/>
    </source>
</evidence>
<evidence type="ECO:0000313" key="2">
    <source>
        <dbReference type="EMBL" id="QJA83665.1"/>
    </source>
</evidence>
<organism evidence="1">
    <name type="scientific">viral metagenome</name>
    <dbReference type="NCBI Taxonomy" id="1070528"/>
    <lineage>
        <taxon>unclassified sequences</taxon>
        <taxon>metagenomes</taxon>
        <taxon>organismal metagenomes</taxon>
    </lineage>
</organism>
<protein>
    <submittedName>
        <fullName evidence="1">Uncharacterized protein</fullName>
    </submittedName>
</protein>
<dbReference type="EMBL" id="MT142515">
    <property type="protein sequence ID" value="QJA83665.1"/>
    <property type="molecule type" value="Genomic_DNA"/>
</dbReference>
<reference evidence="1" key="1">
    <citation type="submission" date="2020-03" db="EMBL/GenBank/DDBJ databases">
        <title>The deep terrestrial virosphere.</title>
        <authorList>
            <person name="Holmfeldt K."/>
            <person name="Nilsson E."/>
            <person name="Simone D."/>
            <person name="Lopez-Fernandez M."/>
            <person name="Wu X."/>
            <person name="de Brujin I."/>
            <person name="Lundin D."/>
            <person name="Andersson A."/>
            <person name="Bertilsson S."/>
            <person name="Dopson M."/>
        </authorList>
    </citation>
    <scope>NUCLEOTIDE SEQUENCE</scope>
    <source>
        <strain evidence="2">MM415A00269</strain>
        <strain evidence="1">TM448A00755</strain>
    </source>
</reference>
<gene>
    <name evidence="2" type="ORF">MM415A00269_0033</name>
    <name evidence="1" type="ORF">TM448A00755_0021</name>
</gene>
<dbReference type="EMBL" id="MT144062">
    <property type="protein sequence ID" value="QJA47908.1"/>
    <property type="molecule type" value="Genomic_DNA"/>
</dbReference>
<proteinExistence type="predicted"/>